<evidence type="ECO:0000313" key="12">
    <source>
        <dbReference type="Proteomes" id="UP000037510"/>
    </source>
</evidence>
<dbReference type="STRING" id="104452.A0A0L7KUH5"/>
<dbReference type="GO" id="GO:0005739">
    <property type="term" value="C:mitochondrion"/>
    <property type="evidence" value="ECO:0007669"/>
    <property type="project" value="UniProtKB-SubCell"/>
</dbReference>
<evidence type="ECO:0000256" key="6">
    <source>
        <dbReference type="ARBA" id="ARBA00022833"/>
    </source>
</evidence>
<evidence type="ECO:0000256" key="8">
    <source>
        <dbReference type="ARBA" id="ARBA00023128"/>
    </source>
</evidence>
<evidence type="ECO:0000259" key="10">
    <source>
        <dbReference type="Pfam" id="PF05193"/>
    </source>
</evidence>
<dbReference type="GO" id="GO:0004222">
    <property type="term" value="F:metalloendopeptidase activity"/>
    <property type="evidence" value="ECO:0007669"/>
    <property type="project" value="TreeGrafter"/>
</dbReference>
<keyword evidence="4" id="KW-0479">Metal-binding</keyword>
<dbReference type="InterPro" id="IPR007863">
    <property type="entry name" value="Peptidase_M16_C"/>
</dbReference>
<gene>
    <name evidence="11" type="ORF">OBRU01_13713</name>
</gene>
<dbReference type="GO" id="GO:0006627">
    <property type="term" value="P:protein processing involved in protein targeting to mitochondrion"/>
    <property type="evidence" value="ECO:0007669"/>
    <property type="project" value="TreeGrafter"/>
</dbReference>
<protein>
    <submittedName>
        <fullName evidence="11">Mitochondrial processing peptidase beta subunit</fullName>
    </submittedName>
</protein>
<keyword evidence="6" id="KW-0862">Zinc</keyword>
<accession>A0A0L7KUH5</accession>
<evidence type="ECO:0000256" key="7">
    <source>
        <dbReference type="ARBA" id="ARBA00023049"/>
    </source>
</evidence>
<proteinExistence type="predicted"/>
<dbReference type="InterPro" id="IPR011765">
    <property type="entry name" value="Pept_M16_N"/>
</dbReference>
<name>A0A0L7KUH5_OPEBR</name>
<evidence type="ECO:0000256" key="1">
    <source>
        <dbReference type="ARBA" id="ARBA00001947"/>
    </source>
</evidence>
<organism evidence="11 12">
    <name type="scientific">Operophtera brumata</name>
    <name type="common">Winter moth</name>
    <name type="synonym">Phalaena brumata</name>
    <dbReference type="NCBI Taxonomy" id="104452"/>
    <lineage>
        <taxon>Eukaryota</taxon>
        <taxon>Metazoa</taxon>
        <taxon>Ecdysozoa</taxon>
        <taxon>Arthropoda</taxon>
        <taxon>Hexapoda</taxon>
        <taxon>Insecta</taxon>
        <taxon>Pterygota</taxon>
        <taxon>Neoptera</taxon>
        <taxon>Endopterygota</taxon>
        <taxon>Lepidoptera</taxon>
        <taxon>Glossata</taxon>
        <taxon>Ditrysia</taxon>
        <taxon>Geometroidea</taxon>
        <taxon>Geometridae</taxon>
        <taxon>Larentiinae</taxon>
        <taxon>Operophtera</taxon>
    </lineage>
</organism>
<dbReference type="Pfam" id="PF00675">
    <property type="entry name" value="Peptidase_M16"/>
    <property type="match status" value="1"/>
</dbReference>
<evidence type="ECO:0000313" key="11">
    <source>
        <dbReference type="EMBL" id="KOB66947.1"/>
    </source>
</evidence>
<reference evidence="11 12" key="1">
    <citation type="journal article" date="2015" name="Genome Biol. Evol.">
        <title>The genome of winter moth (Operophtera brumata) provides a genomic perspective on sexual dimorphism and phenology.</title>
        <authorList>
            <person name="Derks M.F."/>
            <person name="Smit S."/>
            <person name="Salis L."/>
            <person name="Schijlen E."/>
            <person name="Bossers A."/>
            <person name="Mateman C."/>
            <person name="Pijl A.S."/>
            <person name="de Ridder D."/>
            <person name="Groenen M.A."/>
            <person name="Visser M.E."/>
            <person name="Megens H.J."/>
        </authorList>
    </citation>
    <scope>NUCLEOTIDE SEQUENCE [LARGE SCALE GENOMIC DNA]</scope>
    <source>
        <strain evidence="11">WM2013NL</strain>
        <tissue evidence="11">Head and thorax</tissue>
    </source>
</reference>
<evidence type="ECO:0000256" key="2">
    <source>
        <dbReference type="ARBA" id="ARBA00004173"/>
    </source>
</evidence>
<evidence type="ECO:0000259" key="9">
    <source>
        <dbReference type="Pfam" id="PF00675"/>
    </source>
</evidence>
<comment type="subcellular location">
    <subcellularLocation>
        <location evidence="2">Mitochondrion</location>
    </subcellularLocation>
</comment>
<evidence type="ECO:0000256" key="4">
    <source>
        <dbReference type="ARBA" id="ARBA00022723"/>
    </source>
</evidence>
<keyword evidence="8" id="KW-0496">Mitochondrion</keyword>
<keyword evidence="12" id="KW-1185">Reference proteome</keyword>
<dbReference type="PANTHER" id="PTHR11851:SF149">
    <property type="entry name" value="GH01077P"/>
    <property type="match status" value="1"/>
</dbReference>
<dbReference type="SUPFAM" id="SSF63411">
    <property type="entry name" value="LuxS/MPP-like metallohydrolase"/>
    <property type="match status" value="2"/>
</dbReference>
<dbReference type="Proteomes" id="UP000037510">
    <property type="component" value="Unassembled WGS sequence"/>
</dbReference>
<dbReference type="InterPro" id="IPR050361">
    <property type="entry name" value="MPP/UQCRC_Complex"/>
</dbReference>
<sequence length="460" mass="51348">MFRSFRRIFSKLNLTRNSSCHVGDPCDPSTQVTILANGIRVATEYRPEPLACVALVVEAGSRFETACNNGITHFIEHMAYKGFVSMERSLLEESLLMMGVKMSADTQREIQTFTSLGLAEFAPNVVDVLARIITDLDLNDCAIEHEKHNMCLEMVDTDSDPRAVTFDYLHQTAFQGTPLAQRVIGPSKNVSKFDKSFATKFLSQHYQPYKLCVASSGMLNHDEMVKWTEARLGHLVGEAACQSDDGPCRFTGSQIIYRDDSMPFAHVAIAFEAPGYASPEYMSLLIASCMVGQWDRSCGGGYANGLPLARAAACADLCESFESFYLAYRDIGLWGIYFVADGLQVEDMLLNVQEEWMKLCSMTQSTDLERGVAMARLALARKVEGAARSCRDIGTELLYTCTRRSLADRWDALARIKVHAVRETCERLLYDRCPAVAAVGPTECLSDYTRIRAGQYWLRF</sequence>
<dbReference type="EMBL" id="JTDY01005490">
    <property type="protein sequence ID" value="KOB66947.1"/>
    <property type="molecule type" value="Genomic_DNA"/>
</dbReference>
<keyword evidence="5" id="KW-0378">Hydrolase</keyword>
<feature type="domain" description="Peptidase M16 N-terminal" evidence="9">
    <location>
        <begin position="40"/>
        <end position="186"/>
    </location>
</feature>
<dbReference type="Gene3D" id="3.30.830.10">
    <property type="entry name" value="Metalloenzyme, LuxS/M16 peptidase-like"/>
    <property type="match status" value="2"/>
</dbReference>
<comment type="caution">
    <text evidence="11">The sequence shown here is derived from an EMBL/GenBank/DDBJ whole genome shotgun (WGS) entry which is preliminary data.</text>
</comment>
<dbReference type="PANTHER" id="PTHR11851">
    <property type="entry name" value="METALLOPROTEASE"/>
    <property type="match status" value="1"/>
</dbReference>
<dbReference type="GO" id="GO:0046872">
    <property type="term" value="F:metal ion binding"/>
    <property type="evidence" value="ECO:0007669"/>
    <property type="project" value="UniProtKB-KW"/>
</dbReference>
<keyword evidence="7" id="KW-0482">Metalloprotease</keyword>
<comment type="cofactor">
    <cofactor evidence="1">
        <name>Zn(2+)</name>
        <dbReference type="ChEBI" id="CHEBI:29105"/>
    </cofactor>
</comment>
<feature type="domain" description="Peptidase M16 C-terminal" evidence="10">
    <location>
        <begin position="199"/>
        <end position="370"/>
    </location>
</feature>
<dbReference type="InterPro" id="IPR011249">
    <property type="entry name" value="Metalloenz_LuxS/M16"/>
</dbReference>
<evidence type="ECO:0000256" key="3">
    <source>
        <dbReference type="ARBA" id="ARBA00022670"/>
    </source>
</evidence>
<evidence type="ECO:0000256" key="5">
    <source>
        <dbReference type="ARBA" id="ARBA00022801"/>
    </source>
</evidence>
<dbReference type="AlphaFoldDB" id="A0A0L7KUH5"/>
<dbReference type="Pfam" id="PF05193">
    <property type="entry name" value="Peptidase_M16_C"/>
    <property type="match status" value="1"/>
</dbReference>
<keyword evidence="3" id="KW-0645">Protease</keyword>